<dbReference type="UniPathway" id="UPA00253">
    <property type="reaction ID" value="UER00327"/>
</dbReference>
<dbReference type="Gene3D" id="3.40.50.10800">
    <property type="entry name" value="NadA-like"/>
    <property type="match status" value="3"/>
</dbReference>
<keyword evidence="12" id="KW-1185">Reference proteome</keyword>
<gene>
    <name evidence="10" type="primary">nadA</name>
    <name evidence="11" type="ORF">C7450_108202</name>
</gene>
<evidence type="ECO:0000256" key="9">
    <source>
        <dbReference type="ARBA" id="ARBA00023014"/>
    </source>
</evidence>
<dbReference type="PANTHER" id="PTHR30573:SF0">
    <property type="entry name" value="QUINOLINATE SYNTHASE, CHLOROPLASTIC"/>
    <property type="match status" value="1"/>
</dbReference>
<dbReference type="OrthoDB" id="9801204at2"/>
<dbReference type="GO" id="GO:0046872">
    <property type="term" value="F:metal ion binding"/>
    <property type="evidence" value="ECO:0007669"/>
    <property type="project" value="UniProtKB-KW"/>
</dbReference>
<evidence type="ECO:0000256" key="2">
    <source>
        <dbReference type="ARBA" id="ARBA00012669"/>
    </source>
</evidence>
<evidence type="ECO:0000256" key="5">
    <source>
        <dbReference type="ARBA" id="ARBA00022642"/>
    </source>
</evidence>
<dbReference type="EC" id="2.5.1.72" evidence="2 10"/>
<dbReference type="GO" id="GO:0005829">
    <property type="term" value="C:cytosol"/>
    <property type="evidence" value="ECO:0007669"/>
    <property type="project" value="TreeGrafter"/>
</dbReference>
<dbReference type="InterPro" id="IPR036094">
    <property type="entry name" value="NadA_sf"/>
</dbReference>
<dbReference type="RefSeq" id="WP_110376191.1">
    <property type="nucleotide sequence ID" value="NZ_JAHBRY010000001.1"/>
</dbReference>
<evidence type="ECO:0000313" key="11">
    <source>
        <dbReference type="EMBL" id="PXW56452.1"/>
    </source>
</evidence>
<reference evidence="11 12" key="1">
    <citation type="submission" date="2018-05" db="EMBL/GenBank/DDBJ databases">
        <title>Genomic Encyclopedia of Type Strains, Phase IV (KMG-IV): sequencing the most valuable type-strain genomes for metagenomic binning, comparative biology and taxonomic classification.</title>
        <authorList>
            <person name="Goeker M."/>
        </authorList>
    </citation>
    <scope>NUCLEOTIDE SEQUENCE [LARGE SCALE GENOMIC DNA]</scope>
    <source>
        <strain evidence="11 12">DSM 6462</strain>
    </source>
</reference>
<dbReference type="EMBL" id="QJJK01000008">
    <property type="protein sequence ID" value="PXW56452.1"/>
    <property type="molecule type" value="Genomic_DNA"/>
</dbReference>
<evidence type="ECO:0000256" key="6">
    <source>
        <dbReference type="ARBA" id="ARBA00022679"/>
    </source>
</evidence>
<feature type="binding site" evidence="10">
    <location>
        <position position="338"/>
    </location>
    <ligand>
        <name>[4Fe-4S] cluster</name>
        <dbReference type="ChEBI" id="CHEBI:49883"/>
    </ligand>
</feature>
<keyword evidence="9 10" id="KW-0411">Iron-sulfur</keyword>
<organism evidence="11 12">
    <name type="scientific">Chelatococcus asaccharovorans</name>
    <dbReference type="NCBI Taxonomy" id="28210"/>
    <lineage>
        <taxon>Bacteria</taxon>
        <taxon>Pseudomonadati</taxon>
        <taxon>Pseudomonadota</taxon>
        <taxon>Alphaproteobacteria</taxon>
        <taxon>Hyphomicrobiales</taxon>
        <taxon>Chelatococcaceae</taxon>
        <taxon>Chelatococcus</taxon>
    </lineage>
</organism>
<evidence type="ECO:0000256" key="8">
    <source>
        <dbReference type="ARBA" id="ARBA00023004"/>
    </source>
</evidence>
<keyword evidence="5 10" id="KW-0662">Pyridine nucleotide biosynthesis</keyword>
<dbReference type="InterPro" id="IPR003473">
    <property type="entry name" value="NadA"/>
</dbReference>
<feature type="binding site" evidence="10">
    <location>
        <position position="210"/>
    </location>
    <ligand>
        <name>iminosuccinate</name>
        <dbReference type="ChEBI" id="CHEBI:77875"/>
    </ligand>
</feature>
<feature type="binding site" evidence="10">
    <location>
        <position position="104"/>
    </location>
    <ligand>
        <name>iminosuccinate</name>
        <dbReference type="ChEBI" id="CHEBI:77875"/>
    </ligand>
</feature>
<keyword evidence="7 10" id="KW-0479">Metal-binding</keyword>
<keyword evidence="4 10" id="KW-0963">Cytoplasm</keyword>
<dbReference type="FunFam" id="3.40.50.10800:FF:000003">
    <property type="entry name" value="Quinolinate synthase A"/>
    <property type="match status" value="1"/>
</dbReference>
<dbReference type="GO" id="GO:0008987">
    <property type="term" value="F:quinolinate synthetase A activity"/>
    <property type="evidence" value="ECO:0007669"/>
    <property type="project" value="UniProtKB-UniRule"/>
</dbReference>
<dbReference type="PANTHER" id="PTHR30573">
    <property type="entry name" value="QUINOLINATE SYNTHETASE A"/>
    <property type="match status" value="1"/>
</dbReference>
<dbReference type="NCBIfam" id="TIGR00550">
    <property type="entry name" value="nadA"/>
    <property type="match status" value="1"/>
</dbReference>
<feature type="binding site" evidence="10">
    <location>
        <position position="122"/>
    </location>
    <ligand>
        <name>iminosuccinate</name>
        <dbReference type="ChEBI" id="CHEBI:77875"/>
    </ligand>
</feature>
<evidence type="ECO:0000256" key="7">
    <source>
        <dbReference type="ARBA" id="ARBA00022723"/>
    </source>
</evidence>
<dbReference type="NCBIfam" id="NF006879">
    <property type="entry name" value="PRK09375.1-4"/>
    <property type="match status" value="1"/>
</dbReference>
<evidence type="ECO:0000313" key="12">
    <source>
        <dbReference type="Proteomes" id="UP000248021"/>
    </source>
</evidence>
<feature type="binding site" evidence="10">
    <location>
        <position position="295"/>
    </location>
    <ligand>
        <name>iminosuccinate</name>
        <dbReference type="ChEBI" id="CHEBI:77875"/>
    </ligand>
</feature>
<protein>
    <recommendedName>
        <fullName evidence="2 10">Quinolinate synthase</fullName>
        <ecNumber evidence="2 10">2.5.1.72</ecNumber>
    </recommendedName>
</protein>
<dbReference type="GO" id="GO:0051539">
    <property type="term" value="F:4 iron, 4 sulfur cluster binding"/>
    <property type="evidence" value="ECO:0007669"/>
    <property type="project" value="UniProtKB-KW"/>
</dbReference>
<comment type="catalytic activity">
    <reaction evidence="10">
        <text>iminosuccinate + dihydroxyacetone phosphate = quinolinate + phosphate + 2 H2O + H(+)</text>
        <dbReference type="Rhea" id="RHEA:25888"/>
        <dbReference type="ChEBI" id="CHEBI:15377"/>
        <dbReference type="ChEBI" id="CHEBI:15378"/>
        <dbReference type="ChEBI" id="CHEBI:29959"/>
        <dbReference type="ChEBI" id="CHEBI:43474"/>
        <dbReference type="ChEBI" id="CHEBI:57642"/>
        <dbReference type="ChEBI" id="CHEBI:77875"/>
        <dbReference type="EC" id="2.5.1.72"/>
    </reaction>
</comment>
<comment type="pathway">
    <text evidence="1 10">Cofactor biosynthesis; NAD(+) biosynthesis; quinolinate from iminoaspartate: step 1/1.</text>
</comment>
<keyword evidence="8 10" id="KW-0408">Iron</keyword>
<name>A0A2V3UDC9_9HYPH</name>
<feature type="binding site" evidence="10">
    <location>
        <position position="252"/>
    </location>
    <ligand>
        <name>[4Fe-4S] cluster</name>
        <dbReference type="ChEBI" id="CHEBI:49883"/>
    </ligand>
</feature>
<feature type="binding site" evidence="10">
    <location>
        <begin position="278"/>
        <end position="280"/>
    </location>
    <ligand>
        <name>iminosuccinate</name>
        <dbReference type="ChEBI" id="CHEBI:77875"/>
    </ligand>
</feature>
<accession>A0A2V3UDC9</accession>
<feature type="binding site" evidence="10">
    <location>
        <begin position="193"/>
        <end position="195"/>
    </location>
    <ligand>
        <name>iminosuccinate</name>
        <dbReference type="ChEBI" id="CHEBI:77875"/>
    </ligand>
</feature>
<keyword evidence="3 10" id="KW-0004">4Fe-4S</keyword>
<evidence type="ECO:0000256" key="4">
    <source>
        <dbReference type="ARBA" id="ARBA00022490"/>
    </source>
</evidence>
<dbReference type="HAMAP" id="MF_00568">
    <property type="entry name" value="NadA_type2"/>
    <property type="match status" value="1"/>
</dbReference>
<dbReference type="InterPro" id="IPR023066">
    <property type="entry name" value="Quinolinate_synth_type2"/>
</dbReference>
<dbReference type="AlphaFoldDB" id="A0A2V3UDC9"/>
<proteinExistence type="inferred from homology"/>
<comment type="subcellular location">
    <subcellularLocation>
        <location evidence="10">Cytoplasm</location>
    </subcellularLocation>
</comment>
<comment type="cofactor">
    <cofactor evidence="10">
        <name>[4Fe-4S] cluster</name>
        <dbReference type="ChEBI" id="CHEBI:49883"/>
    </cofactor>
    <text evidence="10">Binds 1 [4Fe-4S] cluster per subunit.</text>
</comment>
<comment type="function">
    <text evidence="10">Catalyzes the condensation of iminoaspartate with dihydroxyacetone phosphate to form quinolinate.</text>
</comment>
<dbReference type="Pfam" id="PF02445">
    <property type="entry name" value="NadA"/>
    <property type="match status" value="1"/>
</dbReference>
<comment type="caution">
    <text evidence="11">The sequence shown here is derived from an EMBL/GenBank/DDBJ whole genome shotgun (WGS) entry which is preliminary data.</text>
</comment>
<keyword evidence="6 10" id="KW-0808">Transferase</keyword>
<feature type="binding site" evidence="10">
    <location>
        <position position="167"/>
    </location>
    <ligand>
        <name>[4Fe-4S] cluster</name>
        <dbReference type="ChEBI" id="CHEBI:49883"/>
    </ligand>
</feature>
<dbReference type="NCBIfam" id="NF006878">
    <property type="entry name" value="PRK09375.1-2"/>
    <property type="match status" value="1"/>
</dbReference>
<dbReference type="GO" id="GO:0034628">
    <property type="term" value="P:'de novo' NAD+ biosynthetic process from L-aspartate"/>
    <property type="evidence" value="ECO:0007669"/>
    <property type="project" value="TreeGrafter"/>
</dbReference>
<evidence type="ECO:0000256" key="1">
    <source>
        <dbReference type="ARBA" id="ARBA00005065"/>
    </source>
</evidence>
<comment type="similarity">
    <text evidence="10">Belongs to the quinolinate synthase family. Type 2 subfamily.</text>
</comment>
<sequence>MTGHVATRINVSAGPKVTSDAKVTSDPKAIAETKAASEAKRGSRRFPPVAVPDLTYTPAVEAATAHLYERVKTVIPPVEWPFFAPYVKAINELKKERNAVILAHNYQTPEIYNCVADVVGDSLQLARLAAKAEADVIVQGGVHFMAETSKLLSPEKTVLIPDAAAGCSLAESITGADVRLLRERYPGVPVVAYVNTSAEVKAEVDICCTSSNAVQVVESLGVDRVLFVPDQYLAKYVASQTKVEIIAWKGACEVHERFTGAELRAYRDADPSVSIIAHPECPPDVIAEADFAGSTAHMIDWVKTHRPRRVVMVTECSMADNVATETPGVEFVRPCNLCPHMKRITLPKILDSLIHMREEVVIEPELAARARRSVERMVNLKS</sequence>
<dbReference type="SUPFAM" id="SSF142754">
    <property type="entry name" value="NadA-like"/>
    <property type="match status" value="1"/>
</dbReference>
<evidence type="ECO:0000256" key="3">
    <source>
        <dbReference type="ARBA" id="ARBA00022485"/>
    </source>
</evidence>
<dbReference type="Proteomes" id="UP000248021">
    <property type="component" value="Unassembled WGS sequence"/>
</dbReference>
<evidence type="ECO:0000256" key="10">
    <source>
        <dbReference type="HAMAP-Rule" id="MF_00568"/>
    </source>
</evidence>